<name>A0A445GXC2_GLYSO</name>
<dbReference type="EMBL" id="QZWG01000015">
    <property type="protein sequence ID" value="RZB65914.1"/>
    <property type="molecule type" value="Genomic_DNA"/>
</dbReference>
<accession>A0A445GXC2</accession>
<comment type="caution">
    <text evidence="2">The sequence shown here is derived from an EMBL/GenBank/DDBJ whole genome shotgun (WGS) entry which is preliminary data.</text>
</comment>
<dbReference type="Proteomes" id="UP000289340">
    <property type="component" value="Chromosome 15"/>
</dbReference>
<evidence type="ECO:0000256" key="1">
    <source>
        <dbReference type="SAM" id="Phobius"/>
    </source>
</evidence>
<evidence type="ECO:0000313" key="3">
    <source>
        <dbReference type="Proteomes" id="UP000289340"/>
    </source>
</evidence>
<evidence type="ECO:0000313" key="2">
    <source>
        <dbReference type="EMBL" id="RZB65914.1"/>
    </source>
</evidence>
<proteinExistence type="predicted"/>
<keyword evidence="1" id="KW-1133">Transmembrane helix</keyword>
<feature type="transmembrane region" description="Helical" evidence="1">
    <location>
        <begin position="51"/>
        <end position="72"/>
    </location>
</feature>
<keyword evidence="1" id="KW-0812">Transmembrane</keyword>
<keyword evidence="1" id="KW-0472">Membrane</keyword>
<keyword evidence="3" id="KW-1185">Reference proteome</keyword>
<reference evidence="2 3" key="1">
    <citation type="submission" date="2018-09" db="EMBL/GenBank/DDBJ databases">
        <title>A high-quality reference genome of wild soybean provides a powerful tool to mine soybean genomes.</title>
        <authorList>
            <person name="Xie M."/>
            <person name="Chung C.Y.L."/>
            <person name="Li M.-W."/>
            <person name="Wong F.-L."/>
            <person name="Chan T.-F."/>
            <person name="Lam H.-M."/>
        </authorList>
    </citation>
    <scope>NUCLEOTIDE SEQUENCE [LARGE SCALE GENOMIC DNA]</scope>
    <source>
        <strain evidence="3">cv. W05</strain>
        <tissue evidence="2">Hypocotyl of etiolated seedlings</tissue>
    </source>
</reference>
<sequence length="96" mass="10740">MIGLDKSRTSFSSQVFFSLGIQRKITLCLSPTSRIVQLGKVAHESQPGSEIFRSLTLIGFVITPSFFFLFLLPHAILCVYDCLSGLCMVMVFLFEI</sequence>
<gene>
    <name evidence="2" type="ORF">D0Y65_041824</name>
</gene>
<protein>
    <submittedName>
        <fullName evidence="2">Uncharacterized protein</fullName>
    </submittedName>
</protein>
<organism evidence="2 3">
    <name type="scientific">Glycine soja</name>
    <name type="common">Wild soybean</name>
    <dbReference type="NCBI Taxonomy" id="3848"/>
    <lineage>
        <taxon>Eukaryota</taxon>
        <taxon>Viridiplantae</taxon>
        <taxon>Streptophyta</taxon>
        <taxon>Embryophyta</taxon>
        <taxon>Tracheophyta</taxon>
        <taxon>Spermatophyta</taxon>
        <taxon>Magnoliopsida</taxon>
        <taxon>eudicotyledons</taxon>
        <taxon>Gunneridae</taxon>
        <taxon>Pentapetalae</taxon>
        <taxon>rosids</taxon>
        <taxon>fabids</taxon>
        <taxon>Fabales</taxon>
        <taxon>Fabaceae</taxon>
        <taxon>Papilionoideae</taxon>
        <taxon>50 kb inversion clade</taxon>
        <taxon>NPAAA clade</taxon>
        <taxon>indigoferoid/millettioid clade</taxon>
        <taxon>Phaseoleae</taxon>
        <taxon>Glycine</taxon>
        <taxon>Glycine subgen. Soja</taxon>
    </lineage>
</organism>
<dbReference type="AlphaFoldDB" id="A0A445GXC2"/>